<dbReference type="OrthoDB" id="9780552at2"/>
<proteinExistence type="inferred from homology"/>
<dbReference type="Pfam" id="PF02096">
    <property type="entry name" value="60KD_IMP"/>
    <property type="match status" value="1"/>
</dbReference>
<name>A0A1L6RBB2_9LACO</name>
<dbReference type="InterPro" id="IPR001708">
    <property type="entry name" value="YidC/ALB3/OXA1/COX18"/>
</dbReference>
<evidence type="ECO:0000313" key="14">
    <source>
        <dbReference type="Proteomes" id="UP000185473"/>
    </source>
</evidence>
<dbReference type="GO" id="GO:0005886">
    <property type="term" value="C:plasma membrane"/>
    <property type="evidence" value="ECO:0007669"/>
    <property type="project" value="UniProtKB-SubCell"/>
</dbReference>
<dbReference type="KEGG" id="wjo:FOL01_0982"/>
<dbReference type="PANTHER" id="PTHR12428">
    <property type="entry name" value="OXA1"/>
    <property type="match status" value="1"/>
</dbReference>
<dbReference type="RefSeq" id="WP_075269666.1">
    <property type="nucleotide sequence ID" value="NZ_CP014332.1"/>
</dbReference>
<evidence type="ECO:0000256" key="3">
    <source>
        <dbReference type="ARBA" id="ARBA00022475"/>
    </source>
</evidence>
<keyword evidence="3" id="KW-1003">Cell membrane</keyword>
<dbReference type="InterPro" id="IPR028055">
    <property type="entry name" value="YidC/Oxa/ALB_C"/>
</dbReference>
<feature type="transmembrane region" description="Helical" evidence="11">
    <location>
        <begin position="164"/>
        <end position="184"/>
    </location>
</feature>
<evidence type="ECO:0000256" key="4">
    <source>
        <dbReference type="ARBA" id="ARBA00022692"/>
    </source>
</evidence>
<dbReference type="CDD" id="cd20070">
    <property type="entry name" value="5TM_YidC_Alb3"/>
    <property type="match status" value="1"/>
</dbReference>
<keyword evidence="7 11" id="KW-0472">Membrane</keyword>
<evidence type="ECO:0000256" key="9">
    <source>
        <dbReference type="RuleBase" id="RU003945"/>
    </source>
</evidence>
<evidence type="ECO:0000313" key="13">
    <source>
        <dbReference type="EMBL" id="APS41841.1"/>
    </source>
</evidence>
<dbReference type="Proteomes" id="UP000185473">
    <property type="component" value="Chromosome"/>
</dbReference>
<gene>
    <name evidence="13" type="ORF">FOL01_0982</name>
</gene>
<comment type="subcellular location">
    <subcellularLocation>
        <location evidence="1">Cell membrane</location>
        <topology evidence="1">Multi-pass membrane protein</topology>
    </subcellularLocation>
    <subcellularLocation>
        <location evidence="9">Membrane</location>
        <topology evidence="9">Multi-pass membrane protein</topology>
    </subcellularLocation>
</comment>
<comment type="similarity">
    <text evidence="9">Belongs to the OXA1/ALB3/YidC family.</text>
</comment>
<keyword evidence="2" id="KW-0813">Transport</keyword>
<evidence type="ECO:0000256" key="7">
    <source>
        <dbReference type="ARBA" id="ARBA00023136"/>
    </source>
</evidence>
<sequence length="319" mass="35396">MKIKGLTPILLIVLVVLFVTGHADFLKGPLADFMSWSESTIGGVNAVGWSIIILTLVVRLILLPMMVHQQRNATIQQEKMRLLQPQLKKVQDAQKNAQTQEEQMLASQAMMTIYRENNVSLLGGMNFATLIIQWPVFMGLYAAIRTSNDIANASFFGISLSSHAPVLAIATAIAYGVQAYLSMIGIPAEQKKQMQMMMYVMPIMMLFMTWVTNAGIALYFFAGALVMILQTLIIIVWRPKLKAQVAETFEVKDVADDALAGKIKSKPTGKFAEAMQAAQEQQQQQQQQQGADRKDITKSAQERQSNSKGGRNAGKQQRK</sequence>
<organism evidence="13 14">
    <name type="scientific">Weissella jogaejeotgali</name>
    <dbReference type="NCBI Taxonomy" id="1631871"/>
    <lineage>
        <taxon>Bacteria</taxon>
        <taxon>Bacillati</taxon>
        <taxon>Bacillota</taxon>
        <taxon>Bacilli</taxon>
        <taxon>Lactobacillales</taxon>
        <taxon>Lactobacillaceae</taxon>
        <taxon>Weissella</taxon>
    </lineage>
</organism>
<accession>A0A1L6RBB2</accession>
<reference evidence="13 14" key="1">
    <citation type="submission" date="2016-02" db="EMBL/GenBank/DDBJ databases">
        <title>Complete Genome Sequence of Weissella jogaejeotgali FOL01.</title>
        <authorList>
            <person name="Lee J.-H."/>
            <person name="Ku H.-J."/>
        </authorList>
    </citation>
    <scope>NUCLEOTIDE SEQUENCE [LARGE SCALE GENOMIC DNA]</scope>
    <source>
        <strain evidence="13 14">FOL01</strain>
    </source>
</reference>
<feature type="region of interest" description="Disordered" evidence="10">
    <location>
        <begin position="271"/>
        <end position="319"/>
    </location>
</feature>
<feature type="compositionally biased region" description="Low complexity" evidence="10">
    <location>
        <begin position="272"/>
        <end position="289"/>
    </location>
</feature>
<dbReference type="GO" id="GO:0015031">
    <property type="term" value="P:protein transport"/>
    <property type="evidence" value="ECO:0007669"/>
    <property type="project" value="UniProtKB-KW"/>
</dbReference>
<evidence type="ECO:0000256" key="2">
    <source>
        <dbReference type="ARBA" id="ARBA00022448"/>
    </source>
</evidence>
<evidence type="ECO:0000256" key="11">
    <source>
        <dbReference type="SAM" id="Phobius"/>
    </source>
</evidence>
<evidence type="ECO:0000256" key="5">
    <source>
        <dbReference type="ARBA" id="ARBA00022927"/>
    </source>
</evidence>
<evidence type="ECO:0000256" key="10">
    <source>
        <dbReference type="SAM" id="MobiDB-lite"/>
    </source>
</evidence>
<feature type="transmembrane region" description="Helical" evidence="11">
    <location>
        <begin position="119"/>
        <end position="144"/>
    </location>
</feature>
<dbReference type="EMBL" id="CP014332">
    <property type="protein sequence ID" value="APS41841.1"/>
    <property type="molecule type" value="Genomic_DNA"/>
</dbReference>
<dbReference type="InterPro" id="IPR047196">
    <property type="entry name" value="YidC_ALB_C"/>
</dbReference>
<protein>
    <submittedName>
        <fullName evidence="13">Inner membrane protein translocase component YidC, OxaA protein</fullName>
    </submittedName>
</protein>
<keyword evidence="5" id="KW-0653">Protein transport</keyword>
<evidence type="ECO:0000256" key="1">
    <source>
        <dbReference type="ARBA" id="ARBA00004651"/>
    </source>
</evidence>
<dbReference type="GO" id="GO:0051205">
    <property type="term" value="P:protein insertion into membrane"/>
    <property type="evidence" value="ECO:0007669"/>
    <property type="project" value="TreeGrafter"/>
</dbReference>
<keyword evidence="8" id="KW-0143">Chaperone</keyword>
<keyword evidence="4 9" id="KW-0812">Transmembrane</keyword>
<dbReference type="STRING" id="1631871.FOL01_0982"/>
<feature type="domain" description="Membrane insertase YidC/Oxa/ALB C-terminal" evidence="12">
    <location>
        <begin position="48"/>
        <end position="234"/>
    </location>
</feature>
<dbReference type="NCBIfam" id="TIGR03592">
    <property type="entry name" value="yidC_oxa1_cterm"/>
    <property type="match status" value="1"/>
</dbReference>
<feature type="compositionally biased region" description="Basic and acidic residues" evidence="10">
    <location>
        <begin position="291"/>
        <end position="301"/>
    </location>
</feature>
<feature type="transmembrane region" description="Helical" evidence="11">
    <location>
        <begin position="47"/>
        <end position="67"/>
    </location>
</feature>
<evidence type="ECO:0000259" key="12">
    <source>
        <dbReference type="Pfam" id="PF02096"/>
    </source>
</evidence>
<keyword evidence="6 11" id="KW-1133">Transmembrane helix</keyword>
<keyword evidence="14" id="KW-1185">Reference proteome</keyword>
<evidence type="ECO:0000256" key="8">
    <source>
        <dbReference type="ARBA" id="ARBA00023186"/>
    </source>
</evidence>
<evidence type="ECO:0000256" key="6">
    <source>
        <dbReference type="ARBA" id="ARBA00022989"/>
    </source>
</evidence>
<dbReference type="PANTHER" id="PTHR12428:SF65">
    <property type="entry name" value="CYTOCHROME C OXIDASE ASSEMBLY PROTEIN COX18, MITOCHONDRIAL"/>
    <property type="match status" value="1"/>
</dbReference>
<dbReference type="AlphaFoldDB" id="A0A1L6RBB2"/>
<dbReference type="GO" id="GO:0032977">
    <property type="term" value="F:membrane insertase activity"/>
    <property type="evidence" value="ECO:0007669"/>
    <property type="project" value="InterPro"/>
</dbReference>